<sequence>MSSLHRALAKSKLATAEKTGEQEDDFPWPVEVWEQARRDLAAGTFKTRGPIRFPIILATDSPVFSAEKLQQLAELPSLPEVIEADRLECYGPEEKVVGRAKFCHVSFEELKRIKNKAELLDGMEHNILVMFNGAPRYARVVKSLKEGIALGGENASRKDQDRVSK</sequence>
<dbReference type="EMBL" id="MU860356">
    <property type="protein sequence ID" value="KAK4234539.1"/>
    <property type="molecule type" value="Genomic_DNA"/>
</dbReference>
<dbReference type="Proteomes" id="UP001303760">
    <property type="component" value="Unassembled WGS sequence"/>
</dbReference>
<protein>
    <submittedName>
        <fullName evidence="1">Uncharacterized protein</fullName>
    </submittedName>
</protein>
<organism evidence="1 2">
    <name type="scientific">Achaetomium macrosporum</name>
    <dbReference type="NCBI Taxonomy" id="79813"/>
    <lineage>
        <taxon>Eukaryota</taxon>
        <taxon>Fungi</taxon>
        <taxon>Dikarya</taxon>
        <taxon>Ascomycota</taxon>
        <taxon>Pezizomycotina</taxon>
        <taxon>Sordariomycetes</taxon>
        <taxon>Sordariomycetidae</taxon>
        <taxon>Sordariales</taxon>
        <taxon>Chaetomiaceae</taxon>
        <taxon>Achaetomium</taxon>
    </lineage>
</organism>
<comment type="caution">
    <text evidence="1">The sequence shown here is derived from an EMBL/GenBank/DDBJ whole genome shotgun (WGS) entry which is preliminary data.</text>
</comment>
<gene>
    <name evidence="1" type="ORF">C8A03DRAFT_18580</name>
</gene>
<dbReference type="AlphaFoldDB" id="A0AAN7C3B5"/>
<reference evidence="1" key="1">
    <citation type="journal article" date="2023" name="Mol. Phylogenet. Evol.">
        <title>Genome-scale phylogeny and comparative genomics of the fungal order Sordariales.</title>
        <authorList>
            <person name="Hensen N."/>
            <person name="Bonometti L."/>
            <person name="Westerberg I."/>
            <person name="Brannstrom I.O."/>
            <person name="Guillou S."/>
            <person name="Cros-Aarteil S."/>
            <person name="Calhoun S."/>
            <person name="Haridas S."/>
            <person name="Kuo A."/>
            <person name="Mondo S."/>
            <person name="Pangilinan J."/>
            <person name="Riley R."/>
            <person name="LaButti K."/>
            <person name="Andreopoulos B."/>
            <person name="Lipzen A."/>
            <person name="Chen C."/>
            <person name="Yan M."/>
            <person name="Daum C."/>
            <person name="Ng V."/>
            <person name="Clum A."/>
            <person name="Steindorff A."/>
            <person name="Ohm R.A."/>
            <person name="Martin F."/>
            <person name="Silar P."/>
            <person name="Natvig D.O."/>
            <person name="Lalanne C."/>
            <person name="Gautier V."/>
            <person name="Ament-Velasquez S.L."/>
            <person name="Kruys A."/>
            <person name="Hutchinson M.I."/>
            <person name="Powell A.J."/>
            <person name="Barry K."/>
            <person name="Miller A.N."/>
            <person name="Grigoriev I.V."/>
            <person name="Debuchy R."/>
            <person name="Gladieux P."/>
            <person name="Hiltunen Thoren M."/>
            <person name="Johannesson H."/>
        </authorList>
    </citation>
    <scope>NUCLEOTIDE SEQUENCE</scope>
    <source>
        <strain evidence="1">CBS 532.94</strain>
    </source>
</reference>
<evidence type="ECO:0000313" key="1">
    <source>
        <dbReference type="EMBL" id="KAK4234539.1"/>
    </source>
</evidence>
<evidence type="ECO:0000313" key="2">
    <source>
        <dbReference type="Proteomes" id="UP001303760"/>
    </source>
</evidence>
<proteinExistence type="predicted"/>
<accession>A0AAN7C3B5</accession>
<reference evidence="1" key="2">
    <citation type="submission" date="2023-05" db="EMBL/GenBank/DDBJ databases">
        <authorList>
            <consortium name="Lawrence Berkeley National Laboratory"/>
            <person name="Steindorff A."/>
            <person name="Hensen N."/>
            <person name="Bonometti L."/>
            <person name="Westerberg I."/>
            <person name="Brannstrom I.O."/>
            <person name="Guillou S."/>
            <person name="Cros-Aarteil S."/>
            <person name="Calhoun S."/>
            <person name="Haridas S."/>
            <person name="Kuo A."/>
            <person name="Mondo S."/>
            <person name="Pangilinan J."/>
            <person name="Riley R."/>
            <person name="Labutti K."/>
            <person name="Andreopoulos B."/>
            <person name="Lipzen A."/>
            <person name="Chen C."/>
            <person name="Yanf M."/>
            <person name="Daum C."/>
            <person name="Ng V."/>
            <person name="Clum A."/>
            <person name="Ohm R."/>
            <person name="Martin F."/>
            <person name="Silar P."/>
            <person name="Natvig D."/>
            <person name="Lalanne C."/>
            <person name="Gautier V."/>
            <person name="Ament-Velasquez S.L."/>
            <person name="Kruys A."/>
            <person name="Hutchinson M.I."/>
            <person name="Powell A.J."/>
            <person name="Barry K."/>
            <person name="Miller A.N."/>
            <person name="Grigoriev I.V."/>
            <person name="Debuchy R."/>
            <person name="Gladieux P."/>
            <person name="Thoren M.H."/>
            <person name="Johannesson H."/>
        </authorList>
    </citation>
    <scope>NUCLEOTIDE SEQUENCE</scope>
    <source>
        <strain evidence="1">CBS 532.94</strain>
    </source>
</reference>
<keyword evidence="2" id="KW-1185">Reference proteome</keyword>
<name>A0AAN7C3B5_9PEZI</name>